<evidence type="ECO:0000256" key="2">
    <source>
        <dbReference type="ARBA" id="ARBA00022448"/>
    </source>
</evidence>
<evidence type="ECO:0000259" key="5">
    <source>
        <dbReference type="PROSITE" id="PS50893"/>
    </source>
</evidence>
<keyword evidence="4 6" id="KW-0067">ATP-binding</keyword>
<dbReference type="GO" id="GO:0098796">
    <property type="term" value="C:membrane protein complex"/>
    <property type="evidence" value="ECO:0007669"/>
    <property type="project" value="UniProtKB-ARBA"/>
</dbReference>
<keyword evidence="2" id="KW-0813">Transport</keyword>
<dbReference type="Gene3D" id="3.40.50.300">
    <property type="entry name" value="P-loop containing nucleotide triphosphate hydrolases"/>
    <property type="match status" value="1"/>
</dbReference>
<dbReference type="InterPro" id="IPR027417">
    <property type="entry name" value="P-loop_NTPase"/>
</dbReference>
<dbReference type="CDD" id="cd03255">
    <property type="entry name" value="ABC_MJ0796_LolCDE_FtsE"/>
    <property type="match status" value="1"/>
</dbReference>
<dbReference type="PATRIC" id="fig|86662.25.peg.5017"/>
<dbReference type="GO" id="GO:0016887">
    <property type="term" value="F:ATP hydrolysis activity"/>
    <property type="evidence" value="ECO:0007669"/>
    <property type="project" value="InterPro"/>
</dbReference>
<dbReference type="FunFam" id="3.40.50.300:FF:000032">
    <property type="entry name" value="Export ABC transporter ATP-binding protein"/>
    <property type="match status" value="1"/>
</dbReference>
<dbReference type="PROSITE" id="PS50893">
    <property type="entry name" value="ABC_TRANSPORTER_2"/>
    <property type="match status" value="1"/>
</dbReference>
<evidence type="ECO:0000256" key="1">
    <source>
        <dbReference type="ARBA" id="ARBA00005417"/>
    </source>
</evidence>
<evidence type="ECO:0000256" key="4">
    <source>
        <dbReference type="ARBA" id="ARBA00022840"/>
    </source>
</evidence>
<evidence type="ECO:0000256" key="3">
    <source>
        <dbReference type="ARBA" id="ARBA00022741"/>
    </source>
</evidence>
<dbReference type="PANTHER" id="PTHR42798:SF7">
    <property type="entry name" value="ALPHA-D-RIBOSE 1-METHYLPHOSPHONATE 5-TRIPHOSPHATE SYNTHASE SUBUNIT PHNL"/>
    <property type="match status" value="1"/>
</dbReference>
<keyword evidence="3" id="KW-0547">Nucleotide-binding</keyword>
<gene>
    <name evidence="6" type="ORF">BWGOE8_48910</name>
</gene>
<protein>
    <submittedName>
        <fullName evidence="6">Bacitracin ABC transporter ATP-binding protein</fullName>
    </submittedName>
</protein>
<dbReference type="PANTHER" id="PTHR42798">
    <property type="entry name" value="LIPOPROTEIN-RELEASING SYSTEM ATP-BINDING PROTEIN LOLD"/>
    <property type="match status" value="1"/>
</dbReference>
<dbReference type="EMBL" id="LXLT01000066">
    <property type="protein sequence ID" value="OFD72165.1"/>
    <property type="molecule type" value="Genomic_DNA"/>
</dbReference>
<dbReference type="Proteomes" id="UP000175706">
    <property type="component" value="Unassembled WGS sequence"/>
</dbReference>
<dbReference type="InterPro" id="IPR017911">
    <property type="entry name" value="MacB-like_ATP-bd"/>
</dbReference>
<comment type="caution">
    <text evidence="6">The sequence shown here is derived from an EMBL/GenBank/DDBJ whole genome shotgun (WGS) entry which is preliminary data.</text>
</comment>
<comment type="similarity">
    <text evidence="1">Belongs to the ABC transporter superfamily.</text>
</comment>
<organism evidence="6 7">
    <name type="scientific">Bacillus mycoides</name>
    <dbReference type="NCBI Taxonomy" id="1405"/>
    <lineage>
        <taxon>Bacteria</taxon>
        <taxon>Bacillati</taxon>
        <taxon>Bacillota</taxon>
        <taxon>Bacilli</taxon>
        <taxon>Bacillales</taxon>
        <taxon>Bacillaceae</taxon>
        <taxon>Bacillus</taxon>
        <taxon>Bacillus cereus group</taxon>
    </lineage>
</organism>
<dbReference type="SMART" id="SM00382">
    <property type="entry name" value="AAA"/>
    <property type="match status" value="1"/>
</dbReference>
<dbReference type="InterPro" id="IPR003593">
    <property type="entry name" value="AAA+_ATPase"/>
</dbReference>
<evidence type="ECO:0000313" key="7">
    <source>
        <dbReference type="Proteomes" id="UP000175706"/>
    </source>
</evidence>
<dbReference type="Pfam" id="PF00005">
    <property type="entry name" value="ABC_tran"/>
    <property type="match status" value="1"/>
</dbReference>
<name>A0A1E8B0X4_BACMY</name>
<dbReference type="AlphaFoldDB" id="A0A1E8B0X4"/>
<dbReference type="GO" id="GO:0022857">
    <property type="term" value="F:transmembrane transporter activity"/>
    <property type="evidence" value="ECO:0007669"/>
    <property type="project" value="UniProtKB-ARBA"/>
</dbReference>
<dbReference type="GO" id="GO:0005524">
    <property type="term" value="F:ATP binding"/>
    <property type="evidence" value="ECO:0007669"/>
    <property type="project" value="UniProtKB-KW"/>
</dbReference>
<sequence length="253" mass="28292">MIIMEEVLHIKNVSKVYEGKVPHTALKNINLHVDKGEFVAIMGPSGSGKSTFLNVISTIDSPTSGDVVINGKQPHTFRREKLAIFRRQELGFVFQNFNLLDTLTIGENIVLPLTLDNVPLKEMDEKLDNISKKLGIDHILDKRIFEVSGGQAQRTAVARAVIHHPSLLLADEPTGNLDSKSAIDVMELFTKLNKEEDATILMVTHDPFAASYCNRVIFIKDGGLYNELHRGLYREKFYQEILDVLALLGGRRG</sequence>
<reference evidence="6 7" key="1">
    <citation type="submission" date="2016-05" db="EMBL/GenBank/DDBJ databases">
        <title>Bacillus thuringiensis and Bacillus weihenstephanensis as novel biocontrol agents of wilt causing Verticillium species.</title>
        <authorList>
            <person name="Hollensteiner J."/>
            <person name="Wemheuer F."/>
            <person name="Harting R."/>
            <person name="Kolarzyk A."/>
            <person name="Diaz-Valerio S."/>
            <person name="Poehlein A."/>
            <person name="Brzuszkiewicz E."/>
            <person name="Nesemann K."/>
            <person name="Braus-Stromeyer S."/>
            <person name="Braus G."/>
            <person name="Daniel R."/>
            <person name="Liesegang H."/>
        </authorList>
    </citation>
    <scope>NUCLEOTIDE SEQUENCE [LARGE SCALE GENOMIC DNA]</scope>
    <source>
        <strain evidence="6 7">GOE8</strain>
    </source>
</reference>
<accession>A0A1E8B0X4</accession>
<dbReference type="InterPro" id="IPR003439">
    <property type="entry name" value="ABC_transporter-like_ATP-bd"/>
</dbReference>
<evidence type="ECO:0000313" key="6">
    <source>
        <dbReference type="EMBL" id="OFD72165.1"/>
    </source>
</evidence>
<feature type="domain" description="ABC transporter" evidence="5">
    <location>
        <begin position="8"/>
        <end position="246"/>
    </location>
</feature>
<proteinExistence type="inferred from homology"/>
<dbReference type="SUPFAM" id="SSF52540">
    <property type="entry name" value="P-loop containing nucleoside triphosphate hydrolases"/>
    <property type="match status" value="1"/>
</dbReference>